<keyword evidence="10" id="KW-0376">Hydrogen peroxide</keyword>
<dbReference type="PANTHER" id="PTHR31517">
    <property type="match status" value="1"/>
</dbReference>
<dbReference type="CDD" id="cd00693">
    <property type="entry name" value="secretory_peroxidase"/>
    <property type="match status" value="1"/>
</dbReference>
<comment type="subcellular location">
    <subcellularLocation>
        <location evidence="10">Secreted</location>
    </subcellularLocation>
</comment>
<keyword evidence="10" id="KW-0964">Secreted</keyword>
<keyword evidence="5 10" id="KW-0349">Heme</keyword>
<keyword evidence="8 10" id="KW-0408">Iron</keyword>
<comment type="cofactor">
    <cofactor evidence="10">
        <name>heme b</name>
        <dbReference type="ChEBI" id="CHEBI:60344"/>
    </cofactor>
    <text evidence="10">Binds 1 heme b (iron(II)-protoporphyrin IX) group per subunit.</text>
</comment>
<evidence type="ECO:0000259" key="11">
    <source>
        <dbReference type="PROSITE" id="PS50873"/>
    </source>
</evidence>
<evidence type="ECO:0000256" key="4">
    <source>
        <dbReference type="ARBA" id="ARBA00022559"/>
    </source>
</evidence>
<evidence type="ECO:0000256" key="5">
    <source>
        <dbReference type="ARBA" id="ARBA00022617"/>
    </source>
</evidence>
<evidence type="ECO:0000313" key="12">
    <source>
        <dbReference type="EMBL" id="KAJ9187606.1"/>
    </source>
</evidence>
<organism evidence="12 13">
    <name type="scientific">Hevea brasiliensis</name>
    <name type="common">Para rubber tree</name>
    <name type="synonym">Siphonia brasiliensis</name>
    <dbReference type="NCBI Taxonomy" id="3981"/>
    <lineage>
        <taxon>Eukaryota</taxon>
        <taxon>Viridiplantae</taxon>
        <taxon>Streptophyta</taxon>
        <taxon>Embryophyta</taxon>
        <taxon>Tracheophyta</taxon>
        <taxon>Spermatophyta</taxon>
        <taxon>Magnoliopsida</taxon>
        <taxon>eudicotyledons</taxon>
        <taxon>Gunneridae</taxon>
        <taxon>Pentapetalae</taxon>
        <taxon>rosids</taxon>
        <taxon>fabids</taxon>
        <taxon>Malpighiales</taxon>
        <taxon>Euphorbiaceae</taxon>
        <taxon>Crotonoideae</taxon>
        <taxon>Micrandreae</taxon>
        <taxon>Hevea</taxon>
    </lineage>
</organism>
<dbReference type="Proteomes" id="UP001174677">
    <property type="component" value="Chromosome 2"/>
</dbReference>
<dbReference type="Pfam" id="PF00141">
    <property type="entry name" value="peroxidase"/>
    <property type="match status" value="1"/>
</dbReference>
<accession>A0ABQ9N4Y4</accession>
<keyword evidence="4 10" id="KW-0575">Peroxidase</keyword>
<reference evidence="12" key="1">
    <citation type="journal article" date="2023" name="Plant Biotechnol. J.">
        <title>Chromosome-level wild Hevea brasiliensis genome provides new tools for genomic-assisted breeding and valuable loci to elevate rubber yield.</title>
        <authorList>
            <person name="Cheng H."/>
            <person name="Song X."/>
            <person name="Hu Y."/>
            <person name="Wu T."/>
            <person name="Yang Q."/>
            <person name="An Z."/>
            <person name="Feng S."/>
            <person name="Deng Z."/>
            <person name="Wu W."/>
            <person name="Zeng X."/>
            <person name="Tu M."/>
            <person name="Wang X."/>
            <person name="Huang H."/>
        </authorList>
    </citation>
    <scope>NUCLEOTIDE SEQUENCE</scope>
    <source>
        <strain evidence="12">MT/VB/25A 57/8</strain>
    </source>
</reference>
<feature type="domain" description="Plant heme peroxidase family profile" evidence="11">
    <location>
        <begin position="23"/>
        <end position="325"/>
    </location>
</feature>
<dbReference type="InterPro" id="IPR033905">
    <property type="entry name" value="Secretory_peroxidase"/>
</dbReference>
<evidence type="ECO:0000256" key="9">
    <source>
        <dbReference type="ARBA" id="ARBA00023157"/>
    </source>
</evidence>
<dbReference type="PRINTS" id="PR00458">
    <property type="entry name" value="PEROXIDASE"/>
</dbReference>
<comment type="similarity">
    <text evidence="10">Belongs to the peroxidase family. Classical plant (class III) peroxidase subfamily.</text>
</comment>
<comment type="function">
    <text evidence="2">Removal of H(2)O(2), oxidation of toxic reductants, biosynthesis and degradation of lignin, suberization, auxin catabolism, response to environmental stresses such as wounding, pathogen attack and oxidative stress. These functions might be dependent on each isozyme/isoform in each plant tissue.</text>
</comment>
<dbReference type="EMBL" id="JARPOI010000002">
    <property type="protein sequence ID" value="KAJ9187606.1"/>
    <property type="molecule type" value="Genomic_DNA"/>
</dbReference>
<dbReference type="PROSITE" id="PS00436">
    <property type="entry name" value="PEROXIDASE_2"/>
    <property type="match status" value="1"/>
</dbReference>
<feature type="chain" id="PRO_5044991083" description="Peroxidase" evidence="10">
    <location>
        <begin position="21"/>
        <end position="329"/>
    </location>
</feature>
<keyword evidence="10" id="KW-0732">Signal</keyword>
<dbReference type="InterPro" id="IPR000823">
    <property type="entry name" value="Peroxidase_pln"/>
</dbReference>
<evidence type="ECO:0000256" key="8">
    <source>
        <dbReference type="ARBA" id="ARBA00023004"/>
    </source>
</evidence>
<comment type="caution">
    <text evidence="12">The sequence shown here is derived from an EMBL/GenBank/DDBJ whole genome shotgun (WGS) entry which is preliminary data.</text>
</comment>
<comment type="catalytic activity">
    <reaction evidence="1 10">
        <text>2 a phenolic donor + H2O2 = 2 a phenolic radical donor + 2 H2O</text>
        <dbReference type="Rhea" id="RHEA:56136"/>
        <dbReference type="ChEBI" id="CHEBI:15377"/>
        <dbReference type="ChEBI" id="CHEBI:16240"/>
        <dbReference type="ChEBI" id="CHEBI:139520"/>
        <dbReference type="ChEBI" id="CHEBI:139521"/>
        <dbReference type="EC" id="1.11.1.7"/>
    </reaction>
</comment>
<dbReference type="PRINTS" id="PR00461">
    <property type="entry name" value="PLPEROXIDASE"/>
</dbReference>
<dbReference type="InterPro" id="IPR010255">
    <property type="entry name" value="Haem_peroxidase_sf"/>
</dbReference>
<evidence type="ECO:0000256" key="2">
    <source>
        <dbReference type="ARBA" id="ARBA00002322"/>
    </source>
</evidence>
<protein>
    <recommendedName>
        <fullName evidence="3 10">Peroxidase</fullName>
        <ecNumber evidence="3 10">1.11.1.7</ecNumber>
    </recommendedName>
</protein>
<comment type="cofactor">
    <cofactor evidence="10">
        <name>Ca(2+)</name>
        <dbReference type="ChEBI" id="CHEBI:29108"/>
    </cofactor>
    <text evidence="10">Binds 2 calcium ions per subunit.</text>
</comment>
<keyword evidence="7 10" id="KW-0560">Oxidoreductase</keyword>
<evidence type="ECO:0000256" key="1">
    <source>
        <dbReference type="ARBA" id="ARBA00000189"/>
    </source>
</evidence>
<evidence type="ECO:0000256" key="3">
    <source>
        <dbReference type="ARBA" id="ARBA00012313"/>
    </source>
</evidence>
<keyword evidence="9" id="KW-1015">Disulfide bond</keyword>
<keyword evidence="6 10" id="KW-0479">Metal-binding</keyword>
<dbReference type="PROSITE" id="PS50873">
    <property type="entry name" value="PEROXIDASE_4"/>
    <property type="match status" value="1"/>
</dbReference>
<gene>
    <name evidence="12" type="ORF">P3X46_003038</name>
</gene>
<keyword evidence="13" id="KW-1185">Reference proteome</keyword>
<dbReference type="PANTHER" id="PTHR31517:SF17">
    <property type="entry name" value="PEROXIDASE 6"/>
    <property type="match status" value="1"/>
</dbReference>
<keyword evidence="10" id="KW-0106">Calcium</keyword>
<evidence type="ECO:0000256" key="7">
    <source>
        <dbReference type="ARBA" id="ARBA00023002"/>
    </source>
</evidence>
<proteinExistence type="inferred from homology"/>
<dbReference type="InterPro" id="IPR002016">
    <property type="entry name" value="Haem_peroxidase"/>
</dbReference>
<dbReference type="InterPro" id="IPR019794">
    <property type="entry name" value="Peroxidases_AS"/>
</dbReference>
<name>A0ABQ9N4Y4_HEVBR</name>
<dbReference type="Gene3D" id="1.10.420.10">
    <property type="entry name" value="Peroxidase, domain 2"/>
    <property type="match status" value="1"/>
</dbReference>
<feature type="signal peptide" evidence="10">
    <location>
        <begin position="1"/>
        <end position="20"/>
    </location>
</feature>
<evidence type="ECO:0000256" key="10">
    <source>
        <dbReference type="RuleBase" id="RU362060"/>
    </source>
</evidence>
<evidence type="ECO:0000313" key="13">
    <source>
        <dbReference type="Proteomes" id="UP001174677"/>
    </source>
</evidence>
<dbReference type="Gene3D" id="1.10.520.10">
    <property type="match status" value="1"/>
</dbReference>
<dbReference type="EC" id="1.11.1.7" evidence="3 10"/>
<sequence length="329" mass="36190">MAAPPLLLLAFLTFLPFSFSQSKLSPDYYSKTCPQFQETMGHVVSEKQSTSPNTAAAVLRLFFHDCAVEGCDGSILISSTSFNKAERDAEPNLLLPGDAFDVVVRAKTALELQCPGIVSCSDILATAVRDLVSMVGGPKYSVPLGRKDGLESNAARVEGNLPSPTMPLSKIISLYASKGFSVQEMVALAGARTIGFSQCKEFSNRLFNFSKSSDSDPAYSHKYAEALKKLCANYTQDPSMSAYNDVMTPEKFDNMYYQNLQKGLGLLSVDQDLAVDERTKPFVDLYASNSTAFFQDFALAMEKLSVYKVKTDREGEVRRRCDHFNNVNL</sequence>
<dbReference type="SUPFAM" id="SSF48113">
    <property type="entry name" value="Heme-dependent peroxidases"/>
    <property type="match status" value="1"/>
</dbReference>
<evidence type="ECO:0000256" key="6">
    <source>
        <dbReference type="ARBA" id="ARBA00022723"/>
    </source>
</evidence>